<dbReference type="GO" id="GO:0046718">
    <property type="term" value="P:symbiont entry into host cell"/>
    <property type="evidence" value="ECO:0007669"/>
    <property type="project" value="InterPro"/>
</dbReference>
<dbReference type="EMBL" id="MH553517">
    <property type="protein sequence ID" value="AXH50962.1"/>
    <property type="molecule type" value="Genomic_DNA"/>
</dbReference>
<accession>A0A345L6R0</accession>
<evidence type="ECO:0000313" key="2">
    <source>
        <dbReference type="Proteomes" id="UP000260583"/>
    </source>
</evidence>
<dbReference type="GO" id="GO:0030430">
    <property type="term" value="C:host cell cytoplasm"/>
    <property type="evidence" value="ECO:0007669"/>
    <property type="project" value="InterPro"/>
</dbReference>
<dbReference type="GO" id="GO:0051536">
    <property type="term" value="F:iron-sulfur cluster binding"/>
    <property type="evidence" value="ECO:0007669"/>
    <property type="project" value="InterPro"/>
</dbReference>
<gene>
    <name evidence="1" type="ORF">CPT_Scapp_033</name>
</gene>
<evidence type="ECO:0000313" key="1">
    <source>
        <dbReference type="EMBL" id="AXH50962.1"/>
    </source>
</evidence>
<dbReference type="InterPro" id="IPR006487">
    <property type="entry name" value="Phage_lambda_L"/>
</dbReference>
<proteinExistence type="predicted"/>
<keyword evidence="2" id="KW-1185">Reference proteome</keyword>
<organism evidence="1 2">
    <name type="scientific">Serratia phage Scapp</name>
    <dbReference type="NCBI Taxonomy" id="2282409"/>
    <lineage>
        <taxon>Viruses</taxon>
        <taxon>Duplodnaviria</taxon>
        <taxon>Heunggongvirae</taxon>
        <taxon>Uroviricota</taxon>
        <taxon>Caudoviricetes</taxon>
        <taxon>Scappvirus</taxon>
        <taxon>Scappvirus scapp</taxon>
    </lineage>
</organism>
<reference evidence="2" key="1">
    <citation type="submission" date="2018-06" db="EMBL/GenBank/DDBJ databases">
        <title>Complete genome of Serratia marcescens Siphophage Scapp.</title>
        <authorList>
            <person name="Koehler B.T."/>
            <person name="Bonasera R."/>
            <person name="Liu M."/>
            <person name="Kongari R."/>
        </authorList>
    </citation>
    <scope>NUCLEOTIDE SEQUENCE [LARGE SCALE GENOMIC DNA]</scope>
</reference>
<sequence>MSKESYFGGLENLEPDSEIRLYIIDGSKFGGPVYHFHGHDFGLTEQDIADAQAAGVEPPFKSIYYLRDANNQPIEFGYWPCECTGLGHDSSGPSKTPTLRVGNLDGVVSSMCLNYAGMAQADVSIIITEVQYLDPKTFGKTSPAQDPLANVRLEWLVSRPSSINAETVTFELMSPVDYMEFKLPSRQITSLCEFAMRGDYRGEGCGYTGALMFDEKDNPVTDPAKDKCGGRYVSCGKRFGANNILNFGGQPTAGIK</sequence>
<dbReference type="Pfam" id="PF05100">
    <property type="entry name" value="Phage_tail_L"/>
    <property type="match status" value="1"/>
</dbReference>
<protein>
    <submittedName>
        <fullName evidence="1">Putative minor tail protein</fullName>
    </submittedName>
</protein>
<name>A0A345L6R0_9CAUD</name>
<dbReference type="Proteomes" id="UP000260583">
    <property type="component" value="Segment"/>
</dbReference>
<dbReference type="NCBIfam" id="TIGR01600">
    <property type="entry name" value="phage_tail_L"/>
    <property type="match status" value="1"/>
</dbReference>